<dbReference type="OrthoDB" id="6675168at2759"/>
<reference evidence="1 2" key="1">
    <citation type="submission" date="2016-04" db="EMBL/GenBank/DDBJ databases">
        <title>The genome of Intoshia linei affirms orthonectids as highly simplified spiralians.</title>
        <authorList>
            <person name="Mikhailov K.V."/>
            <person name="Slusarev G.S."/>
            <person name="Nikitin M.A."/>
            <person name="Logacheva M.D."/>
            <person name="Penin A."/>
            <person name="Aleoshin V."/>
            <person name="Panchin Y.V."/>
        </authorList>
    </citation>
    <scope>NUCLEOTIDE SEQUENCE [LARGE SCALE GENOMIC DNA]</scope>
    <source>
        <strain evidence="1">Intl2013</strain>
        <tissue evidence="1">Whole animal</tissue>
    </source>
</reference>
<dbReference type="AlphaFoldDB" id="A0A177ASY3"/>
<evidence type="ECO:0000313" key="2">
    <source>
        <dbReference type="Proteomes" id="UP000078046"/>
    </source>
</evidence>
<dbReference type="Proteomes" id="UP000078046">
    <property type="component" value="Unassembled WGS sequence"/>
</dbReference>
<organism evidence="1 2">
    <name type="scientific">Intoshia linei</name>
    <dbReference type="NCBI Taxonomy" id="1819745"/>
    <lineage>
        <taxon>Eukaryota</taxon>
        <taxon>Metazoa</taxon>
        <taxon>Spiralia</taxon>
        <taxon>Lophotrochozoa</taxon>
        <taxon>Mesozoa</taxon>
        <taxon>Orthonectida</taxon>
        <taxon>Rhopaluridae</taxon>
        <taxon>Intoshia</taxon>
    </lineage>
</organism>
<accession>A0A177ASY3</accession>
<evidence type="ECO:0000313" key="1">
    <source>
        <dbReference type="EMBL" id="OAF64642.1"/>
    </source>
</evidence>
<keyword evidence="2" id="KW-1185">Reference proteome</keyword>
<sequence length="97" mass="11207">MGMCKECGINIINLHFKQRIAMYYYEKYGLPLKNKRKRYNYNFSELRYDDTSYLVINVPHNTRKCVMLGCSSVGRTECSNCDVGLCVGCFISSIPNI</sequence>
<gene>
    <name evidence="1" type="ORF">A3Q56_07645</name>
</gene>
<name>A0A177ASY3_9BILA</name>
<proteinExistence type="predicted"/>
<dbReference type="EMBL" id="LWCA01001702">
    <property type="protein sequence ID" value="OAF64642.1"/>
    <property type="molecule type" value="Genomic_DNA"/>
</dbReference>
<protein>
    <submittedName>
        <fullName evidence="1">Uncharacterized protein</fullName>
    </submittedName>
</protein>
<comment type="caution">
    <text evidence="1">The sequence shown here is derived from an EMBL/GenBank/DDBJ whole genome shotgun (WGS) entry which is preliminary data.</text>
</comment>